<dbReference type="OrthoDB" id="277011at2759"/>
<accession>A0A3N4I8L9</accession>
<dbReference type="InterPro" id="IPR004274">
    <property type="entry name" value="FCP1_dom"/>
</dbReference>
<gene>
    <name evidence="2" type="ORF">BJ508DRAFT_106331</name>
</gene>
<dbReference type="InterPro" id="IPR023214">
    <property type="entry name" value="HAD_sf"/>
</dbReference>
<dbReference type="Pfam" id="PF03031">
    <property type="entry name" value="NIF"/>
    <property type="match status" value="1"/>
</dbReference>
<dbReference type="Gene3D" id="3.40.50.1000">
    <property type="entry name" value="HAD superfamily/HAD-like"/>
    <property type="match status" value="1"/>
</dbReference>
<name>A0A3N4I8L9_ASCIM</name>
<sequence>MRKGIVFAKRQASCIDKRGSTAIPPYSTKMMKLRLLLMLWLREKLFHGWGTVPEANQEIVKDGLIFSGLKKTKKTLILDLDETLVHSVTIGSTMRSGHVVEVKLENQHAILYYVHKRPYCHWFLTEVAEYFSLVLFTASVQQYADPVINCIEEEKPIFERKLYRQDCINEGGAYVKDIGKVEKSLSNVLIIDNSPMSYCLHKENAIPIEGWLNDPTDIDLLSLVPVLRAVSTIHDVRSFVVMRDGEKSY</sequence>
<dbReference type="PANTHER" id="PTHR12210">
    <property type="entry name" value="DULLARD PROTEIN PHOSPHATASE"/>
    <property type="match status" value="1"/>
</dbReference>
<dbReference type="Proteomes" id="UP000275078">
    <property type="component" value="Unassembled WGS sequence"/>
</dbReference>
<dbReference type="NCBIfam" id="TIGR02251">
    <property type="entry name" value="HIF-SF_euk"/>
    <property type="match status" value="1"/>
</dbReference>
<evidence type="ECO:0000259" key="1">
    <source>
        <dbReference type="PROSITE" id="PS50969"/>
    </source>
</evidence>
<protein>
    <recommendedName>
        <fullName evidence="1">FCP1 homology domain-containing protein</fullName>
    </recommendedName>
</protein>
<dbReference type="STRING" id="1160509.A0A3N4I8L9"/>
<dbReference type="SUPFAM" id="SSF56784">
    <property type="entry name" value="HAD-like"/>
    <property type="match status" value="1"/>
</dbReference>
<dbReference type="GO" id="GO:0016791">
    <property type="term" value="F:phosphatase activity"/>
    <property type="evidence" value="ECO:0007669"/>
    <property type="project" value="InterPro"/>
</dbReference>
<dbReference type="AlphaFoldDB" id="A0A3N4I8L9"/>
<reference evidence="2 3" key="1">
    <citation type="journal article" date="2018" name="Nat. Ecol. Evol.">
        <title>Pezizomycetes genomes reveal the molecular basis of ectomycorrhizal truffle lifestyle.</title>
        <authorList>
            <person name="Murat C."/>
            <person name="Payen T."/>
            <person name="Noel B."/>
            <person name="Kuo A."/>
            <person name="Morin E."/>
            <person name="Chen J."/>
            <person name="Kohler A."/>
            <person name="Krizsan K."/>
            <person name="Balestrini R."/>
            <person name="Da Silva C."/>
            <person name="Montanini B."/>
            <person name="Hainaut M."/>
            <person name="Levati E."/>
            <person name="Barry K.W."/>
            <person name="Belfiori B."/>
            <person name="Cichocki N."/>
            <person name="Clum A."/>
            <person name="Dockter R.B."/>
            <person name="Fauchery L."/>
            <person name="Guy J."/>
            <person name="Iotti M."/>
            <person name="Le Tacon F."/>
            <person name="Lindquist E.A."/>
            <person name="Lipzen A."/>
            <person name="Malagnac F."/>
            <person name="Mello A."/>
            <person name="Molinier V."/>
            <person name="Miyauchi S."/>
            <person name="Poulain J."/>
            <person name="Riccioni C."/>
            <person name="Rubini A."/>
            <person name="Sitrit Y."/>
            <person name="Splivallo R."/>
            <person name="Traeger S."/>
            <person name="Wang M."/>
            <person name="Zifcakova L."/>
            <person name="Wipf D."/>
            <person name="Zambonelli A."/>
            <person name="Paolocci F."/>
            <person name="Nowrousian M."/>
            <person name="Ottonello S."/>
            <person name="Baldrian P."/>
            <person name="Spatafora J.W."/>
            <person name="Henrissat B."/>
            <person name="Nagy L.G."/>
            <person name="Aury J.M."/>
            <person name="Wincker P."/>
            <person name="Grigoriev I.V."/>
            <person name="Bonfante P."/>
            <person name="Martin F.M."/>
        </authorList>
    </citation>
    <scope>NUCLEOTIDE SEQUENCE [LARGE SCALE GENOMIC DNA]</scope>
    <source>
        <strain evidence="2 3">RN42</strain>
    </source>
</reference>
<dbReference type="InterPro" id="IPR036412">
    <property type="entry name" value="HAD-like_sf"/>
</dbReference>
<organism evidence="2 3">
    <name type="scientific">Ascobolus immersus RN42</name>
    <dbReference type="NCBI Taxonomy" id="1160509"/>
    <lineage>
        <taxon>Eukaryota</taxon>
        <taxon>Fungi</taxon>
        <taxon>Dikarya</taxon>
        <taxon>Ascomycota</taxon>
        <taxon>Pezizomycotina</taxon>
        <taxon>Pezizomycetes</taxon>
        <taxon>Pezizales</taxon>
        <taxon>Ascobolaceae</taxon>
        <taxon>Ascobolus</taxon>
    </lineage>
</organism>
<evidence type="ECO:0000313" key="3">
    <source>
        <dbReference type="Proteomes" id="UP000275078"/>
    </source>
</evidence>
<evidence type="ECO:0000313" key="2">
    <source>
        <dbReference type="EMBL" id="RPA81816.1"/>
    </source>
</evidence>
<dbReference type="EMBL" id="ML119676">
    <property type="protein sequence ID" value="RPA81816.1"/>
    <property type="molecule type" value="Genomic_DNA"/>
</dbReference>
<feature type="domain" description="FCP1 homology" evidence="1">
    <location>
        <begin position="69"/>
        <end position="230"/>
    </location>
</feature>
<dbReference type="InterPro" id="IPR050365">
    <property type="entry name" value="TIM50"/>
</dbReference>
<keyword evidence="3" id="KW-1185">Reference proteome</keyword>
<dbReference type="InterPro" id="IPR011948">
    <property type="entry name" value="Dullard_phosphatase"/>
</dbReference>
<dbReference type="FunFam" id="3.40.50.1000:FF:000093">
    <property type="entry name" value="NLI interacting factor-like phosphatase family protein"/>
    <property type="match status" value="1"/>
</dbReference>
<dbReference type="CDD" id="cd07521">
    <property type="entry name" value="HAD_FCP1-like"/>
    <property type="match status" value="1"/>
</dbReference>
<dbReference type="SMART" id="SM00577">
    <property type="entry name" value="CPDc"/>
    <property type="match status" value="1"/>
</dbReference>
<proteinExistence type="predicted"/>
<dbReference type="PROSITE" id="PS50969">
    <property type="entry name" value="FCP1"/>
    <property type="match status" value="1"/>
</dbReference>